<reference evidence="2" key="1">
    <citation type="submission" date="2021-12" db="EMBL/GenBank/DDBJ databases">
        <title>Convergent genome expansion in fungi linked to evolution of root-endophyte symbiosis.</title>
        <authorList>
            <consortium name="DOE Joint Genome Institute"/>
            <person name="Ke Y.-H."/>
            <person name="Bonito G."/>
            <person name="Liao H.-L."/>
            <person name="Looney B."/>
            <person name="Rojas-Flechas A."/>
            <person name="Nash J."/>
            <person name="Hameed K."/>
            <person name="Schadt C."/>
            <person name="Martin F."/>
            <person name="Crous P.W."/>
            <person name="Miettinen O."/>
            <person name="Magnuson J.K."/>
            <person name="Labbe J."/>
            <person name="Jacobson D."/>
            <person name="Doktycz M.J."/>
            <person name="Veneault-Fourrey C."/>
            <person name="Kuo A."/>
            <person name="Mondo S."/>
            <person name="Calhoun S."/>
            <person name="Riley R."/>
            <person name="Ohm R."/>
            <person name="LaButti K."/>
            <person name="Andreopoulos B."/>
            <person name="Pangilinan J."/>
            <person name="Nolan M."/>
            <person name="Tritt A."/>
            <person name="Clum A."/>
            <person name="Lipzen A."/>
            <person name="Daum C."/>
            <person name="Barry K."/>
            <person name="Grigoriev I.V."/>
            <person name="Vilgalys R."/>
        </authorList>
    </citation>
    <scope>NUCLEOTIDE SEQUENCE</scope>
    <source>
        <strain evidence="2">PMI_201</strain>
    </source>
</reference>
<evidence type="ECO:0000313" key="2">
    <source>
        <dbReference type="EMBL" id="KAH8703523.1"/>
    </source>
</evidence>
<proteinExistence type="predicted"/>
<dbReference type="AlphaFoldDB" id="A0AAD4KZL0"/>
<dbReference type="EMBL" id="JAJTJA010000002">
    <property type="protein sequence ID" value="KAH8703523.1"/>
    <property type="molecule type" value="Genomic_DNA"/>
</dbReference>
<keyword evidence="1" id="KW-0732">Signal</keyword>
<keyword evidence="3" id="KW-1185">Reference proteome</keyword>
<name>A0AAD4KZL0_9EURO</name>
<dbReference type="Proteomes" id="UP001201262">
    <property type="component" value="Unassembled WGS sequence"/>
</dbReference>
<gene>
    <name evidence="2" type="ORF">BGW36DRAFT_423084</name>
</gene>
<feature type="chain" id="PRO_5042052360" evidence="1">
    <location>
        <begin position="20"/>
        <end position="322"/>
    </location>
</feature>
<evidence type="ECO:0000256" key="1">
    <source>
        <dbReference type="SAM" id="SignalP"/>
    </source>
</evidence>
<comment type="caution">
    <text evidence="2">The sequence shown here is derived from an EMBL/GenBank/DDBJ whole genome shotgun (WGS) entry which is preliminary data.</text>
</comment>
<sequence length="322" mass="34826">MRFLPTALGMVLYAAAIAAEDNSNYNASLNYRPGNVSASLNDLYLWVGSYYNATAQVDFIPYGGVAASITSQCPAAFSNQTGTRNYTARLGLTEPSLYNSANDPVNAFLTLWPLDFNFSTLLSGQIIIFMPGLEYALFSSTPLYGTDDPSNNWIWSLENTTSPPYTLSSTISSGYVGWNGFTVRTATSCAGSSEWSFVMDKGYFNGTNLPSPNIDLQFDGSTANLTLQGYAEADPIYETGSTSTTGDTTIAGEFRLTFSGVIDTYHSDILRNDTSTPGWLRTVGFNNNSANFGYTTSESTRSKLMGPLSLTAIVSAVWLMIL</sequence>
<accession>A0AAD4KZL0</accession>
<dbReference type="RefSeq" id="XP_046076541.1">
    <property type="nucleotide sequence ID" value="XM_046219789.1"/>
</dbReference>
<dbReference type="GeneID" id="70250076"/>
<organism evidence="2 3">
    <name type="scientific">Talaromyces proteolyticus</name>
    <dbReference type="NCBI Taxonomy" id="1131652"/>
    <lineage>
        <taxon>Eukaryota</taxon>
        <taxon>Fungi</taxon>
        <taxon>Dikarya</taxon>
        <taxon>Ascomycota</taxon>
        <taxon>Pezizomycotina</taxon>
        <taxon>Eurotiomycetes</taxon>
        <taxon>Eurotiomycetidae</taxon>
        <taxon>Eurotiales</taxon>
        <taxon>Trichocomaceae</taxon>
        <taxon>Talaromyces</taxon>
        <taxon>Talaromyces sect. Bacilispori</taxon>
    </lineage>
</organism>
<feature type="signal peptide" evidence="1">
    <location>
        <begin position="1"/>
        <end position="19"/>
    </location>
</feature>
<evidence type="ECO:0000313" key="3">
    <source>
        <dbReference type="Proteomes" id="UP001201262"/>
    </source>
</evidence>
<protein>
    <submittedName>
        <fullName evidence="2">Uncharacterized protein</fullName>
    </submittedName>
</protein>